<proteinExistence type="predicted"/>
<dbReference type="EMBL" id="AMXE01000160">
    <property type="protein sequence ID" value="ENO83493.1"/>
    <property type="molecule type" value="Genomic_DNA"/>
</dbReference>
<dbReference type="AlphaFoldDB" id="N6YMX0"/>
<keyword evidence="3" id="KW-1185">Reference proteome</keyword>
<sequence>QSGIGREMGRAVFDQYTEIKSVLMAL</sequence>
<dbReference type="EMBL" id="AMXE01000005">
    <property type="protein sequence ID" value="ENO90208.1"/>
    <property type="molecule type" value="Genomic_DNA"/>
</dbReference>
<evidence type="ECO:0000313" key="2">
    <source>
        <dbReference type="EMBL" id="ENO90208.1"/>
    </source>
</evidence>
<comment type="caution">
    <text evidence="1">The sequence shown here is derived from an EMBL/GenBank/DDBJ whole genome shotgun (WGS) entry which is preliminary data.</text>
</comment>
<dbReference type="Proteomes" id="UP000013232">
    <property type="component" value="Unassembled WGS sequence"/>
</dbReference>
<protein>
    <submittedName>
        <fullName evidence="1">Uncharacterized protein</fullName>
    </submittedName>
</protein>
<evidence type="ECO:0000313" key="1">
    <source>
        <dbReference type="EMBL" id="ENO83493.1"/>
    </source>
</evidence>
<reference evidence="1 3" key="1">
    <citation type="submission" date="2012-09" db="EMBL/GenBank/DDBJ databases">
        <title>Draft Genome Sequences of 6 Strains from Genus Thauera.</title>
        <authorList>
            <person name="Liu B."/>
            <person name="Shapleigh J.P."/>
            <person name="Frostegard A.H."/>
        </authorList>
    </citation>
    <scope>NUCLEOTIDE SEQUENCE [LARGE SCALE GENOMIC DNA]</scope>
    <source>
        <strain evidence="1">47Lol</strain>
        <strain evidence="3">47Lol / DSM 12138</strain>
    </source>
</reference>
<evidence type="ECO:0000313" key="3">
    <source>
        <dbReference type="Proteomes" id="UP000013232"/>
    </source>
</evidence>
<gene>
    <name evidence="2" type="ORF">C666_03080</name>
    <name evidence="1" type="ORF">C666_18805</name>
</gene>
<organism evidence="1 3">
    <name type="scientific">Thauera linaloolentis (strain DSM 12138 / JCM 21573 / CCUG 41526 / CIP 105981 / IAM 15112 / NBRC 102519 / 47Lol)</name>
    <dbReference type="NCBI Taxonomy" id="1123367"/>
    <lineage>
        <taxon>Bacteria</taxon>
        <taxon>Pseudomonadati</taxon>
        <taxon>Pseudomonadota</taxon>
        <taxon>Betaproteobacteria</taxon>
        <taxon>Rhodocyclales</taxon>
        <taxon>Zoogloeaceae</taxon>
        <taxon>Thauera</taxon>
    </lineage>
</organism>
<name>N6YMX0_THAL4</name>
<feature type="non-terminal residue" evidence="1">
    <location>
        <position position="1"/>
    </location>
</feature>
<accession>N6YMX0</accession>